<dbReference type="EMBL" id="JACTNZ010000006">
    <property type="protein sequence ID" value="KAG5545277.1"/>
    <property type="molecule type" value="Genomic_DNA"/>
</dbReference>
<protein>
    <recommendedName>
        <fullName evidence="4">Secreted protein</fullName>
    </recommendedName>
</protein>
<evidence type="ECO:0000313" key="3">
    <source>
        <dbReference type="Proteomes" id="UP000823749"/>
    </source>
</evidence>
<gene>
    <name evidence="2" type="ORF">RHGRI_017665</name>
</gene>
<evidence type="ECO:0000256" key="1">
    <source>
        <dbReference type="SAM" id="MobiDB-lite"/>
    </source>
</evidence>
<evidence type="ECO:0000313" key="2">
    <source>
        <dbReference type="EMBL" id="KAG5545277.1"/>
    </source>
</evidence>
<dbReference type="Proteomes" id="UP000823749">
    <property type="component" value="Chromosome 6"/>
</dbReference>
<sequence length="106" mass="11824">MVSCGLYFFCHRLAHGCSTILDASLATTRSLNSSSTRVLNPTDLFELRLRFLAPATFDHRVGYFRKDQRSNGDYQGRDHGSAQAQTPSPTAFDLGKEVVELLVCRL</sequence>
<feature type="compositionally biased region" description="Basic and acidic residues" evidence="1">
    <location>
        <begin position="68"/>
        <end position="80"/>
    </location>
</feature>
<organism evidence="2 3">
    <name type="scientific">Rhododendron griersonianum</name>
    <dbReference type="NCBI Taxonomy" id="479676"/>
    <lineage>
        <taxon>Eukaryota</taxon>
        <taxon>Viridiplantae</taxon>
        <taxon>Streptophyta</taxon>
        <taxon>Embryophyta</taxon>
        <taxon>Tracheophyta</taxon>
        <taxon>Spermatophyta</taxon>
        <taxon>Magnoliopsida</taxon>
        <taxon>eudicotyledons</taxon>
        <taxon>Gunneridae</taxon>
        <taxon>Pentapetalae</taxon>
        <taxon>asterids</taxon>
        <taxon>Ericales</taxon>
        <taxon>Ericaceae</taxon>
        <taxon>Ericoideae</taxon>
        <taxon>Rhodoreae</taxon>
        <taxon>Rhododendron</taxon>
    </lineage>
</organism>
<dbReference type="AlphaFoldDB" id="A0AAV6JYQ7"/>
<name>A0AAV6JYQ7_9ERIC</name>
<comment type="caution">
    <text evidence="2">The sequence shown here is derived from an EMBL/GenBank/DDBJ whole genome shotgun (WGS) entry which is preliminary data.</text>
</comment>
<feature type="region of interest" description="Disordered" evidence="1">
    <location>
        <begin position="68"/>
        <end position="91"/>
    </location>
</feature>
<accession>A0AAV6JYQ7</accession>
<keyword evidence="3" id="KW-1185">Reference proteome</keyword>
<evidence type="ECO:0008006" key="4">
    <source>
        <dbReference type="Google" id="ProtNLM"/>
    </source>
</evidence>
<proteinExistence type="predicted"/>
<reference evidence="2 3" key="1">
    <citation type="submission" date="2020-08" db="EMBL/GenBank/DDBJ databases">
        <title>Plant Genome Project.</title>
        <authorList>
            <person name="Zhang R.-G."/>
        </authorList>
    </citation>
    <scope>NUCLEOTIDE SEQUENCE [LARGE SCALE GENOMIC DNA]</scope>
    <source>
        <strain evidence="2">WSP0</strain>
        <tissue evidence="2">Leaf</tissue>
    </source>
</reference>